<protein>
    <submittedName>
        <fullName evidence="1">Uncharacterized protein</fullName>
    </submittedName>
</protein>
<organism evidence="1 2">
    <name type="scientific">Tanacetum coccineum</name>
    <dbReference type="NCBI Taxonomy" id="301880"/>
    <lineage>
        <taxon>Eukaryota</taxon>
        <taxon>Viridiplantae</taxon>
        <taxon>Streptophyta</taxon>
        <taxon>Embryophyta</taxon>
        <taxon>Tracheophyta</taxon>
        <taxon>Spermatophyta</taxon>
        <taxon>Magnoliopsida</taxon>
        <taxon>eudicotyledons</taxon>
        <taxon>Gunneridae</taxon>
        <taxon>Pentapetalae</taxon>
        <taxon>asterids</taxon>
        <taxon>campanulids</taxon>
        <taxon>Asterales</taxon>
        <taxon>Asteraceae</taxon>
        <taxon>Asteroideae</taxon>
        <taxon>Anthemideae</taxon>
        <taxon>Anthemidinae</taxon>
        <taxon>Tanacetum</taxon>
    </lineage>
</organism>
<proteinExistence type="predicted"/>
<comment type="caution">
    <text evidence="1">The sequence shown here is derived from an EMBL/GenBank/DDBJ whole genome shotgun (WGS) entry which is preliminary data.</text>
</comment>
<evidence type="ECO:0000313" key="1">
    <source>
        <dbReference type="EMBL" id="GJS97674.1"/>
    </source>
</evidence>
<accession>A0ABQ5A4V3</accession>
<evidence type="ECO:0000313" key="2">
    <source>
        <dbReference type="Proteomes" id="UP001151760"/>
    </source>
</evidence>
<name>A0ABQ5A4V3_9ASTR</name>
<dbReference type="Proteomes" id="UP001151760">
    <property type="component" value="Unassembled WGS sequence"/>
</dbReference>
<sequence>MAYQNPFGRERGRGSVTHRGALAMGAGHFNDGVDAHDSRDIEIERLQQRFNPFGGPHQGHRDGKFRDDPLRGICIKVEIPEFAGKSHPDDFIEWLSAVERILDLKEIPDSHSVEETCLTLVGSCEETMKE</sequence>
<reference evidence="1" key="2">
    <citation type="submission" date="2022-01" db="EMBL/GenBank/DDBJ databases">
        <authorList>
            <person name="Yamashiro T."/>
            <person name="Shiraishi A."/>
            <person name="Satake H."/>
            <person name="Nakayama K."/>
        </authorList>
    </citation>
    <scope>NUCLEOTIDE SEQUENCE</scope>
</reference>
<keyword evidence="2" id="KW-1185">Reference proteome</keyword>
<gene>
    <name evidence="1" type="ORF">Tco_0804642</name>
</gene>
<dbReference type="EMBL" id="BQNB010011983">
    <property type="protein sequence ID" value="GJS97674.1"/>
    <property type="molecule type" value="Genomic_DNA"/>
</dbReference>
<reference evidence="1" key="1">
    <citation type="journal article" date="2022" name="Int. J. Mol. Sci.">
        <title>Draft Genome of Tanacetum Coccineum: Genomic Comparison of Closely Related Tanacetum-Family Plants.</title>
        <authorList>
            <person name="Yamashiro T."/>
            <person name="Shiraishi A."/>
            <person name="Nakayama K."/>
            <person name="Satake H."/>
        </authorList>
    </citation>
    <scope>NUCLEOTIDE SEQUENCE</scope>
</reference>